<proteinExistence type="predicted"/>
<name>A0A2P2J068_RHIMU</name>
<dbReference type="AlphaFoldDB" id="A0A2P2J068"/>
<sequence>MWNSLSIVRYAISNVNIEIIFLPLFSFFH</sequence>
<feature type="transmembrane region" description="Helical" evidence="1">
    <location>
        <begin position="7"/>
        <end position="28"/>
    </location>
</feature>
<protein>
    <submittedName>
        <fullName evidence="2">Uncharacterized protein</fullName>
    </submittedName>
</protein>
<dbReference type="EMBL" id="GGEC01006405">
    <property type="protein sequence ID" value="MBW86888.1"/>
    <property type="molecule type" value="Transcribed_RNA"/>
</dbReference>
<reference evidence="2" key="1">
    <citation type="submission" date="2018-02" db="EMBL/GenBank/DDBJ databases">
        <title>Rhizophora mucronata_Transcriptome.</title>
        <authorList>
            <person name="Meera S.P."/>
            <person name="Sreeshan A."/>
            <person name="Augustine A."/>
        </authorList>
    </citation>
    <scope>NUCLEOTIDE SEQUENCE</scope>
    <source>
        <tissue evidence="2">Leaf</tissue>
    </source>
</reference>
<evidence type="ECO:0000256" key="1">
    <source>
        <dbReference type="SAM" id="Phobius"/>
    </source>
</evidence>
<keyword evidence="1" id="KW-1133">Transmembrane helix</keyword>
<keyword evidence="1" id="KW-0472">Membrane</keyword>
<keyword evidence="1" id="KW-0812">Transmembrane</keyword>
<accession>A0A2P2J068</accession>
<organism evidence="2">
    <name type="scientific">Rhizophora mucronata</name>
    <name type="common">Asiatic mangrove</name>
    <dbReference type="NCBI Taxonomy" id="61149"/>
    <lineage>
        <taxon>Eukaryota</taxon>
        <taxon>Viridiplantae</taxon>
        <taxon>Streptophyta</taxon>
        <taxon>Embryophyta</taxon>
        <taxon>Tracheophyta</taxon>
        <taxon>Spermatophyta</taxon>
        <taxon>Magnoliopsida</taxon>
        <taxon>eudicotyledons</taxon>
        <taxon>Gunneridae</taxon>
        <taxon>Pentapetalae</taxon>
        <taxon>rosids</taxon>
        <taxon>fabids</taxon>
        <taxon>Malpighiales</taxon>
        <taxon>Rhizophoraceae</taxon>
        <taxon>Rhizophora</taxon>
    </lineage>
</organism>
<evidence type="ECO:0000313" key="2">
    <source>
        <dbReference type="EMBL" id="MBW86888.1"/>
    </source>
</evidence>